<keyword evidence="3" id="KW-1185">Reference proteome</keyword>
<gene>
    <name evidence="2" type="ORF">AWB76_05363</name>
</gene>
<dbReference type="CDD" id="cd05229">
    <property type="entry name" value="SDR_a3"/>
    <property type="match status" value="1"/>
</dbReference>
<dbReference type="STRING" id="1777137.AWB76_05363"/>
<organism evidence="2 3">
    <name type="scientific">Caballeronia temeraria</name>
    <dbReference type="NCBI Taxonomy" id="1777137"/>
    <lineage>
        <taxon>Bacteria</taxon>
        <taxon>Pseudomonadati</taxon>
        <taxon>Pseudomonadota</taxon>
        <taxon>Betaproteobacteria</taxon>
        <taxon>Burkholderiales</taxon>
        <taxon>Burkholderiaceae</taxon>
        <taxon>Caballeronia</taxon>
    </lineage>
</organism>
<name>A0A158CC46_9BURK</name>
<dbReference type="Proteomes" id="UP000054624">
    <property type="component" value="Unassembled WGS sequence"/>
</dbReference>
<dbReference type="AlphaFoldDB" id="A0A158CC46"/>
<dbReference type="GO" id="GO:0004029">
    <property type="term" value="F:aldehyde dehydrogenase (NAD+) activity"/>
    <property type="evidence" value="ECO:0007669"/>
    <property type="project" value="TreeGrafter"/>
</dbReference>
<dbReference type="Gene3D" id="3.40.50.720">
    <property type="entry name" value="NAD(P)-binding Rossmann-like Domain"/>
    <property type="match status" value="1"/>
</dbReference>
<feature type="domain" description="NAD-dependent epimerase/dehydratase" evidence="1">
    <location>
        <begin position="7"/>
        <end position="214"/>
    </location>
</feature>
<dbReference type="PANTHER" id="PTHR48079">
    <property type="entry name" value="PROTEIN YEEZ"/>
    <property type="match status" value="1"/>
</dbReference>
<dbReference type="RefSeq" id="WP_061163068.1">
    <property type="nucleotide sequence ID" value="NZ_FCOI02000022.1"/>
</dbReference>
<evidence type="ECO:0000313" key="2">
    <source>
        <dbReference type="EMBL" id="SAK79862.1"/>
    </source>
</evidence>
<protein>
    <submittedName>
        <fullName evidence="2">NAD-dependent epimerase/dehydratase</fullName>
    </submittedName>
</protein>
<dbReference type="OrthoDB" id="112777at2"/>
<dbReference type="EMBL" id="FCOI02000022">
    <property type="protein sequence ID" value="SAK79862.1"/>
    <property type="molecule type" value="Genomic_DNA"/>
</dbReference>
<dbReference type="InterPro" id="IPR051783">
    <property type="entry name" value="NAD(P)-dependent_oxidoreduct"/>
</dbReference>
<dbReference type="PANTHER" id="PTHR48079:SF6">
    <property type="entry name" value="NAD(P)-BINDING DOMAIN-CONTAINING PROTEIN-RELATED"/>
    <property type="match status" value="1"/>
</dbReference>
<proteinExistence type="predicted"/>
<dbReference type="SUPFAM" id="SSF51735">
    <property type="entry name" value="NAD(P)-binding Rossmann-fold domains"/>
    <property type="match status" value="1"/>
</dbReference>
<evidence type="ECO:0000313" key="3">
    <source>
        <dbReference type="Proteomes" id="UP000054624"/>
    </source>
</evidence>
<dbReference type="InterPro" id="IPR001509">
    <property type="entry name" value="Epimerase_deHydtase"/>
</dbReference>
<dbReference type="InterPro" id="IPR036291">
    <property type="entry name" value="NAD(P)-bd_dom_sf"/>
</dbReference>
<accession>A0A158CC46</accession>
<reference evidence="3" key="1">
    <citation type="submission" date="2016-01" db="EMBL/GenBank/DDBJ databases">
        <authorList>
            <person name="Peeters Charlotte."/>
        </authorList>
    </citation>
    <scope>NUCLEOTIDE SEQUENCE [LARGE SCALE GENOMIC DNA]</scope>
</reference>
<dbReference type="GO" id="GO:0005737">
    <property type="term" value="C:cytoplasm"/>
    <property type="evidence" value="ECO:0007669"/>
    <property type="project" value="TreeGrafter"/>
</dbReference>
<sequence>MAHGESVLVLGATGGIGGEVARQLRDAGWKVRGLRRTVKPDAEGIEWMQGDALNRDDVARAARGCAVIVHAVNPPGYRRWAELVLPMLDNTIAAAKRERATIVLPGTIYNFGPDAFPVLNEDSPQHPLTRKGAIRVEMEARLKRASDEGARVLIVRAGDFFGPKAGNNWFSQGLVKPGQPVGRISYPGARGVGHEWSYLPDVARTMVDLLARRDVLEPFARFHMAGHWDDDGTRFITAMQRVIERCTGRKPGIAAFPWWLLTLASPFNATFREMREMRYLWRTPIRMDNARLVAALGREPHTPLEDAIEATLAGLGCIEPSGRIDAQASTSSFTS</sequence>
<dbReference type="Pfam" id="PF01370">
    <property type="entry name" value="Epimerase"/>
    <property type="match status" value="1"/>
</dbReference>
<evidence type="ECO:0000259" key="1">
    <source>
        <dbReference type="Pfam" id="PF01370"/>
    </source>
</evidence>